<feature type="active site" evidence="10">
    <location>
        <position position="13"/>
    </location>
</feature>
<dbReference type="InterPro" id="IPR006204">
    <property type="entry name" value="GHMP_kinase_N_dom"/>
</dbReference>
<dbReference type="Proteomes" id="UP001204445">
    <property type="component" value="Unassembled WGS sequence"/>
</dbReference>
<evidence type="ECO:0000256" key="9">
    <source>
        <dbReference type="ARBA" id="ARBA00032554"/>
    </source>
</evidence>
<gene>
    <name evidence="10" type="primary">ispE</name>
    <name evidence="13" type="ORF">J2T55_000087</name>
</gene>
<dbReference type="InterPro" id="IPR036554">
    <property type="entry name" value="GHMP_kinase_C_sf"/>
</dbReference>
<evidence type="ECO:0000313" key="14">
    <source>
        <dbReference type="Proteomes" id="UP001204445"/>
    </source>
</evidence>
<dbReference type="SUPFAM" id="SSF55060">
    <property type="entry name" value="GHMP Kinase, C-terminal domain"/>
    <property type="match status" value="1"/>
</dbReference>
<comment type="pathway">
    <text evidence="10">Isoprenoid biosynthesis; isopentenyl diphosphate biosynthesis via DXP pathway; isopentenyl diphosphate from 1-deoxy-D-xylulose 5-phosphate: step 3/6.</text>
</comment>
<dbReference type="HAMAP" id="MF_00061">
    <property type="entry name" value="IspE"/>
    <property type="match status" value="1"/>
</dbReference>
<keyword evidence="14" id="KW-1185">Reference proteome</keyword>
<comment type="similarity">
    <text evidence="1 10">Belongs to the GHMP kinase family. IspE subfamily.</text>
</comment>
<dbReference type="Pfam" id="PF00288">
    <property type="entry name" value="GHMP_kinases_N"/>
    <property type="match status" value="1"/>
</dbReference>
<dbReference type="PANTHER" id="PTHR43527:SF2">
    <property type="entry name" value="4-DIPHOSPHOCYTIDYL-2-C-METHYL-D-ERYTHRITOL KINASE, CHLOROPLASTIC"/>
    <property type="match status" value="1"/>
</dbReference>
<dbReference type="PIRSF" id="PIRSF010376">
    <property type="entry name" value="IspE"/>
    <property type="match status" value="1"/>
</dbReference>
<dbReference type="InterPro" id="IPR004424">
    <property type="entry name" value="IspE"/>
</dbReference>
<keyword evidence="4 10" id="KW-0808">Transferase</keyword>
<dbReference type="InterPro" id="IPR020568">
    <property type="entry name" value="Ribosomal_Su5_D2-typ_SF"/>
</dbReference>
<evidence type="ECO:0000256" key="6">
    <source>
        <dbReference type="ARBA" id="ARBA00022777"/>
    </source>
</evidence>
<evidence type="ECO:0000256" key="4">
    <source>
        <dbReference type="ARBA" id="ARBA00022679"/>
    </source>
</evidence>
<comment type="caution">
    <text evidence="13">The sequence shown here is derived from an EMBL/GenBank/DDBJ whole genome shotgun (WGS) entry which is preliminary data.</text>
</comment>
<dbReference type="InterPro" id="IPR014721">
    <property type="entry name" value="Ribsml_uS5_D2-typ_fold_subgr"/>
</dbReference>
<proteinExistence type="inferred from homology"/>
<evidence type="ECO:0000256" key="10">
    <source>
        <dbReference type="HAMAP-Rule" id="MF_00061"/>
    </source>
</evidence>
<dbReference type="AlphaFoldDB" id="A0AAE3L0J1"/>
<evidence type="ECO:0000259" key="11">
    <source>
        <dbReference type="Pfam" id="PF00288"/>
    </source>
</evidence>
<feature type="domain" description="GHMP kinase N-terminal" evidence="11">
    <location>
        <begin position="69"/>
        <end position="145"/>
    </location>
</feature>
<sequence>MPEQQRPWPAPAKLNRFLHITGRRHDGMHELQTVFQFVDACDELYFTPRDDAEIRHLNPLAGVAPDSDLCVRAACRLQAETGCRRGVDIRIDKILPLGGGLGGGSSDCATTLVALNHLWALDLLPDQLAAIGLELGADVPVFVHGRAAWAEGVGEQLQPIDIDEPWFLVIRPDCEVATGQVFAAADLTRNTPPTTIRDFLRAPEDSRNDCEAVVRTLFAPVAEALDWLQQFAPARLTGTGACLFAPFPDRAAAAAVAAQLPSRWQGFVCRGLNESPLRARLQQEVR</sequence>
<evidence type="ECO:0000259" key="12">
    <source>
        <dbReference type="Pfam" id="PF08544"/>
    </source>
</evidence>
<dbReference type="Pfam" id="PF08544">
    <property type="entry name" value="GHMP_kinases_C"/>
    <property type="match status" value="1"/>
</dbReference>
<keyword evidence="6 10" id="KW-0418">Kinase</keyword>
<evidence type="ECO:0000256" key="7">
    <source>
        <dbReference type="ARBA" id="ARBA00022840"/>
    </source>
</evidence>
<dbReference type="NCBIfam" id="TIGR00154">
    <property type="entry name" value="ispE"/>
    <property type="match status" value="1"/>
</dbReference>
<dbReference type="SUPFAM" id="SSF54211">
    <property type="entry name" value="Ribosomal protein S5 domain 2-like"/>
    <property type="match status" value="1"/>
</dbReference>
<dbReference type="GO" id="GO:0005524">
    <property type="term" value="F:ATP binding"/>
    <property type="evidence" value="ECO:0007669"/>
    <property type="project" value="UniProtKB-UniRule"/>
</dbReference>
<dbReference type="Gene3D" id="3.30.70.890">
    <property type="entry name" value="GHMP kinase, C-terminal domain"/>
    <property type="match status" value="1"/>
</dbReference>
<evidence type="ECO:0000256" key="5">
    <source>
        <dbReference type="ARBA" id="ARBA00022741"/>
    </source>
</evidence>
<organism evidence="13 14">
    <name type="scientific">Methylohalomonas lacus</name>
    <dbReference type="NCBI Taxonomy" id="398773"/>
    <lineage>
        <taxon>Bacteria</taxon>
        <taxon>Pseudomonadati</taxon>
        <taxon>Pseudomonadota</taxon>
        <taxon>Gammaproteobacteria</taxon>
        <taxon>Methylohalomonadales</taxon>
        <taxon>Methylohalomonadaceae</taxon>
        <taxon>Methylohalomonas</taxon>
    </lineage>
</organism>
<comment type="catalytic activity">
    <reaction evidence="10">
        <text>4-CDP-2-C-methyl-D-erythritol + ATP = 4-CDP-2-C-methyl-D-erythritol 2-phosphate + ADP + H(+)</text>
        <dbReference type="Rhea" id="RHEA:18437"/>
        <dbReference type="ChEBI" id="CHEBI:15378"/>
        <dbReference type="ChEBI" id="CHEBI:30616"/>
        <dbReference type="ChEBI" id="CHEBI:57823"/>
        <dbReference type="ChEBI" id="CHEBI:57919"/>
        <dbReference type="ChEBI" id="CHEBI:456216"/>
        <dbReference type="EC" id="2.7.1.148"/>
    </reaction>
</comment>
<evidence type="ECO:0000256" key="2">
    <source>
        <dbReference type="ARBA" id="ARBA00012052"/>
    </source>
</evidence>
<dbReference type="EMBL" id="JANUCT010000001">
    <property type="protein sequence ID" value="MCS3902095.1"/>
    <property type="molecule type" value="Genomic_DNA"/>
</dbReference>
<evidence type="ECO:0000256" key="1">
    <source>
        <dbReference type="ARBA" id="ARBA00009684"/>
    </source>
</evidence>
<dbReference type="EC" id="2.7.1.148" evidence="2 10"/>
<evidence type="ECO:0000256" key="3">
    <source>
        <dbReference type="ARBA" id="ARBA00017473"/>
    </source>
</evidence>
<comment type="function">
    <text evidence="10">Catalyzes the phosphorylation of the position 2 hydroxy group of 4-diphosphocytidyl-2C-methyl-D-erythritol.</text>
</comment>
<dbReference type="GO" id="GO:0016114">
    <property type="term" value="P:terpenoid biosynthetic process"/>
    <property type="evidence" value="ECO:0007669"/>
    <property type="project" value="UniProtKB-UniRule"/>
</dbReference>
<feature type="domain" description="GHMP kinase C-terminal" evidence="12">
    <location>
        <begin position="206"/>
        <end position="264"/>
    </location>
</feature>
<dbReference type="GO" id="GO:0019288">
    <property type="term" value="P:isopentenyl diphosphate biosynthetic process, methylerythritol 4-phosphate pathway"/>
    <property type="evidence" value="ECO:0007669"/>
    <property type="project" value="UniProtKB-UniRule"/>
</dbReference>
<accession>A0AAE3L0J1</accession>
<keyword evidence="7 10" id="KW-0067">ATP-binding</keyword>
<dbReference type="GO" id="GO:0050515">
    <property type="term" value="F:4-(cytidine 5'-diphospho)-2-C-methyl-D-erythritol kinase activity"/>
    <property type="evidence" value="ECO:0007669"/>
    <property type="project" value="UniProtKB-UniRule"/>
</dbReference>
<feature type="binding site" evidence="10">
    <location>
        <begin position="96"/>
        <end position="106"/>
    </location>
    <ligand>
        <name>ATP</name>
        <dbReference type="ChEBI" id="CHEBI:30616"/>
    </ligand>
</feature>
<dbReference type="InterPro" id="IPR013750">
    <property type="entry name" value="GHMP_kinase_C_dom"/>
</dbReference>
<reference evidence="13" key="1">
    <citation type="submission" date="2022-08" db="EMBL/GenBank/DDBJ databases">
        <title>Genomic Encyclopedia of Type Strains, Phase III (KMG-III): the genomes of soil and plant-associated and newly described type strains.</title>
        <authorList>
            <person name="Whitman W."/>
        </authorList>
    </citation>
    <scope>NUCLEOTIDE SEQUENCE</scope>
    <source>
        <strain evidence="13">HMT 1</strain>
    </source>
</reference>
<protein>
    <recommendedName>
        <fullName evidence="3 10">4-diphosphocytidyl-2-C-methyl-D-erythritol kinase</fullName>
        <shortName evidence="10">CMK</shortName>
        <ecNumber evidence="2 10">2.7.1.148</ecNumber>
    </recommendedName>
    <alternativeName>
        <fullName evidence="9 10">4-(cytidine-5'-diphospho)-2-C-methyl-D-erythritol kinase</fullName>
    </alternativeName>
</protein>
<feature type="active site" evidence="10">
    <location>
        <position position="138"/>
    </location>
</feature>
<dbReference type="Gene3D" id="3.30.230.10">
    <property type="match status" value="1"/>
</dbReference>
<dbReference type="RefSeq" id="WP_259053416.1">
    <property type="nucleotide sequence ID" value="NZ_JANUCT010000001.1"/>
</dbReference>
<dbReference type="PANTHER" id="PTHR43527">
    <property type="entry name" value="4-DIPHOSPHOCYTIDYL-2-C-METHYL-D-ERYTHRITOL KINASE, CHLOROPLASTIC"/>
    <property type="match status" value="1"/>
</dbReference>
<keyword evidence="5 10" id="KW-0547">Nucleotide-binding</keyword>
<keyword evidence="8 10" id="KW-0414">Isoprene biosynthesis</keyword>
<evidence type="ECO:0000256" key="8">
    <source>
        <dbReference type="ARBA" id="ARBA00023229"/>
    </source>
</evidence>
<name>A0AAE3L0J1_9GAMM</name>
<evidence type="ECO:0000313" key="13">
    <source>
        <dbReference type="EMBL" id="MCS3902095.1"/>
    </source>
</evidence>